<dbReference type="PANTHER" id="PTHR23542">
    <property type="match status" value="1"/>
</dbReference>
<dbReference type="SUPFAM" id="SSF103473">
    <property type="entry name" value="MFS general substrate transporter"/>
    <property type="match status" value="1"/>
</dbReference>
<protein>
    <submittedName>
        <fullName evidence="3">Putative MFS family arabinose efflux permease</fullName>
    </submittedName>
</protein>
<dbReference type="InterPro" id="IPR036259">
    <property type="entry name" value="MFS_trans_sf"/>
</dbReference>
<feature type="transmembrane region" description="Helical" evidence="2">
    <location>
        <begin position="156"/>
        <end position="179"/>
    </location>
</feature>
<dbReference type="Gene3D" id="1.20.1250.20">
    <property type="entry name" value="MFS general substrate transporter like domains"/>
    <property type="match status" value="2"/>
</dbReference>
<organism evidence="3 4">
    <name type="scientific">Nonomuraea polychroma</name>
    <dbReference type="NCBI Taxonomy" id="46176"/>
    <lineage>
        <taxon>Bacteria</taxon>
        <taxon>Bacillati</taxon>
        <taxon>Actinomycetota</taxon>
        <taxon>Actinomycetes</taxon>
        <taxon>Streptosporangiales</taxon>
        <taxon>Streptosporangiaceae</taxon>
        <taxon>Nonomuraea</taxon>
    </lineage>
</organism>
<feature type="transmembrane region" description="Helical" evidence="2">
    <location>
        <begin position="234"/>
        <end position="255"/>
    </location>
</feature>
<feature type="transmembrane region" description="Helical" evidence="2">
    <location>
        <begin position="294"/>
        <end position="313"/>
    </location>
</feature>
<gene>
    <name evidence="3" type="ORF">EDD27_1598</name>
</gene>
<evidence type="ECO:0000256" key="1">
    <source>
        <dbReference type="SAM" id="MobiDB-lite"/>
    </source>
</evidence>
<dbReference type="PANTHER" id="PTHR23542:SF1">
    <property type="entry name" value="MAJOR FACILITATOR SUPERFAMILY (MFS) PROFILE DOMAIN-CONTAINING PROTEIN"/>
    <property type="match status" value="1"/>
</dbReference>
<keyword evidence="2" id="KW-0472">Membrane</keyword>
<keyword evidence="2" id="KW-0812">Transmembrane</keyword>
<comment type="caution">
    <text evidence="3">The sequence shown here is derived from an EMBL/GenBank/DDBJ whole genome shotgun (WGS) entry which is preliminary data.</text>
</comment>
<feature type="compositionally biased region" description="Low complexity" evidence="1">
    <location>
        <begin position="419"/>
        <end position="436"/>
    </location>
</feature>
<keyword evidence="2" id="KW-1133">Transmembrane helix</keyword>
<dbReference type="Proteomes" id="UP000284824">
    <property type="component" value="Unassembled WGS sequence"/>
</dbReference>
<proteinExistence type="predicted"/>
<feature type="transmembrane region" description="Helical" evidence="2">
    <location>
        <begin position="66"/>
        <end position="86"/>
    </location>
</feature>
<name>A0A438M0D3_9ACTN</name>
<evidence type="ECO:0000256" key="2">
    <source>
        <dbReference type="SAM" id="Phobius"/>
    </source>
</evidence>
<evidence type="ECO:0000313" key="3">
    <source>
        <dbReference type="EMBL" id="RVX39250.1"/>
    </source>
</evidence>
<reference evidence="3 4" key="1">
    <citation type="submission" date="2019-01" db="EMBL/GenBank/DDBJ databases">
        <title>Sequencing the genomes of 1000 actinobacteria strains.</title>
        <authorList>
            <person name="Klenk H.-P."/>
        </authorList>
    </citation>
    <scope>NUCLEOTIDE SEQUENCE [LARGE SCALE GENOMIC DNA]</scope>
    <source>
        <strain evidence="3 4">DSM 43925</strain>
    </source>
</reference>
<dbReference type="GO" id="GO:0022857">
    <property type="term" value="F:transmembrane transporter activity"/>
    <property type="evidence" value="ECO:0007669"/>
    <property type="project" value="InterPro"/>
</dbReference>
<sequence>MAKLSVPVATINAEVINDMALDPYRRLLKIRGVPTLLLVGLLARIPATATGMALTLHVAVVLELGYAKAGLITLASTIGMAAGSPLSGRLVDKHGLRPVLTVTTVAQAAFWACAWMLPFPALVVAAALAGLLGLPVFSVIRQCLAAMVPVPQRRTGFALDSILVEVSYMTGPALAVAGITTLGSGVTMAVVGAGMTVAGLGLIVLNPPTRSAEEQESHEQAAGRLPRRQWFTPAFVALLGTVAAATFVLTASELAMVATMTNAHQTAWVGLAVGIWCAYSLIGGLVYGGLSRGFSPWVLIGGMGLLTIPVGLAGGDWRWLIVALLPAGLLCAPSLSSTVDAVSGWVPARARGEAMGFHGTALLIGGAASAPIAGAVIDGAGPAWAFAVAGLVGVAVVLVGVPFRRRRPPQPTSMPAVKAASETSATAPSTAPSAVS</sequence>
<dbReference type="EMBL" id="SAUN01000001">
    <property type="protein sequence ID" value="RVX39250.1"/>
    <property type="molecule type" value="Genomic_DNA"/>
</dbReference>
<feature type="transmembrane region" description="Helical" evidence="2">
    <location>
        <begin position="123"/>
        <end position="144"/>
    </location>
</feature>
<feature type="transmembrane region" description="Helical" evidence="2">
    <location>
        <begin position="35"/>
        <end position="60"/>
    </location>
</feature>
<keyword evidence="4" id="KW-1185">Reference proteome</keyword>
<evidence type="ECO:0000313" key="4">
    <source>
        <dbReference type="Proteomes" id="UP000284824"/>
    </source>
</evidence>
<feature type="transmembrane region" description="Helical" evidence="2">
    <location>
        <begin position="98"/>
        <end position="117"/>
    </location>
</feature>
<feature type="transmembrane region" description="Helical" evidence="2">
    <location>
        <begin position="383"/>
        <end position="403"/>
    </location>
</feature>
<accession>A0A438M0D3</accession>
<dbReference type="AlphaFoldDB" id="A0A438M0D3"/>
<feature type="region of interest" description="Disordered" evidence="1">
    <location>
        <begin position="408"/>
        <end position="436"/>
    </location>
</feature>
<feature type="transmembrane region" description="Helical" evidence="2">
    <location>
        <begin position="319"/>
        <end position="342"/>
    </location>
</feature>
<feature type="transmembrane region" description="Helical" evidence="2">
    <location>
        <begin position="267"/>
        <end position="287"/>
    </location>
</feature>
<feature type="transmembrane region" description="Helical" evidence="2">
    <location>
        <begin position="185"/>
        <end position="205"/>
    </location>
</feature>
<dbReference type="Pfam" id="PF07690">
    <property type="entry name" value="MFS_1"/>
    <property type="match status" value="1"/>
</dbReference>
<dbReference type="InterPro" id="IPR011701">
    <property type="entry name" value="MFS"/>
</dbReference>
<feature type="transmembrane region" description="Helical" evidence="2">
    <location>
        <begin position="354"/>
        <end position="377"/>
    </location>
</feature>